<dbReference type="EMBL" id="JAHLJV010000028">
    <property type="protein sequence ID" value="KAK1590819.1"/>
    <property type="molecule type" value="Genomic_DNA"/>
</dbReference>
<evidence type="ECO:0000313" key="2">
    <source>
        <dbReference type="EMBL" id="KAK1590819.1"/>
    </source>
</evidence>
<name>A0AAD8PZ60_9PEZI</name>
<gene>
    <name evidence="2" type="ORF">LY79DRAFT_590069</name>
</gene>
<dbReference type="Proteomes" id="UP001230504">
    <property type="component" value="Unassembled WGS sequence"/>
</dbReference>
<dbReference type="GeneID" id="85445342"/>
<comment type="caution">
    <text evidence="2">The sequence shown here is derived from an EMBL/GenBank/DDBJ whole genome shotgun (WGS) entry which is preliminary data.</text>
</comment>
<evidence type="ECO:0000313" key="3">
    <source>
        <dbReference type="Proteomes" id="UP001230504"/>
    </source>
</evidence>
<sequence>MGSTNSHEIRQIVDEAVITLRSGQHRQQRQSSRHHRPGEVISLDEDDDGVLFGEGGDYATYSTDDDGTWEPGYDSASEGLICGEDCCCSDSGWSECCYETVECCVGGGGRGRDRGSRHENHGVRAKKEKACKECEKKQMCRKCRRQAPCFWSRCYPVSGRGDWGGGVVGVSRCPGERLAAVSGGHRATVCSQAPDGAETLRRGPGRRGWIAAAETRSATDPAVRGVRSVPP</sequence>
<feature type="region of interest" description="Disordered" evidence="1">
    <location>
        <begin position="22"/>
        <end position="47"/>
    </location>
</feature>
<keyword evidence="3" id="KW-1185">Reference proteome</keyword>
<feature type="compositionally biased region" description="Basic residues" evidence="1">
    <location>
        <begin position="23"/>
        <end position="36"/>
    </location>
</feature>
<dbReference type="RefSeq" id="XP_060414286.1">
    <property type="nucleotide sequence ID" value="XM_060561102.1"/>
</dbReference>
<accession>A0AAD8PZ60</accession>
<organism evidence="2 3">
    <name type="scientific">Colletotrichum navitas</name>
    <dbReference type="NCBI Taxonomy" id="681940"/>
    <lineage>
        <taxon>Eukaryota</taxon>
        <taxon>Fungi</taxon>
        <taxon>Dikarya</taxon>
        <taxon>Ascomycota</taxon>
        <taxon>Pezizomycotina</taxon>
        <taxon>Sordariomycetes</taxon>
        <taxon>Hypocreomycetidae</taxon>
        <taxon>Glomerellales</taxon>
        <taxon>Glomerellaceae</taxon>
        <taxon>Colletotrichum</taxon>
        <taxon>Colletotrichum graminicola species complex</taxon>
    </lineage>
</organism>
<protein>
    <submittedName>
        <fullName evidence="2">Uncharacterized protein</fullName>
    </submittedName>
</protein>
<reference evidence="2" key="1">
    <citation type="submission" date="2021-06" db="EMBL/GenBank/DDBJ databases">
        <title>Comparative genomics, transcriptomics and evolutionary studies reveal genomic signatures of adaptation to plant cell wall in hemibiotrophic fungi.</title>
        <authorList>
            <consortium name="DOE Joint Genome Institute"/>
            <person name="Baroncelli R."/>
            <person name="Diaz J.F."/>
            <person name="Benocci T."/>
            <person name="Peng M."/>
            <person name="Battaglia E."/>
            <person name="Haridas S."/>
            <person name="Andreopoulos W."/>
            <person name="Labutti K."/>
            <person name="Pangilinan J."/>
            <person name="Floch G.L."/>
            <person name="Makela M.R."/>
            <person name="Henrissat B."/>
            <person name="Grigoriev I.V."/>
            <person name="Crouch J.A."/>
            <person name="De Vries R.P."/>
            <person name="Sukno S.A."/>
            <person name="Thon M.R."/>
        </authorList>
    </citation>
    <scope>NUCLEOTIDE SEQUENCE</scope>
    <source>
        <strain evidence="2">CBS 125086</strain>
    </source>
</reference>
<dbReference type="AlphaFoldDB" id="A0AAD8PZ60"/>
<proteinExistence type="predicted"/>
<evidence type="ECO:0000256" key="1">
    <source>
        <dbReference type="SAM" id="MobiDB-lite"/>
    </source>
</evidence>